<sequence length="402" mass="42665">MILVLSAVILTFTATLADAQNNQNSTYLSGLLQTLNNAGLTCLASAVGSVNSTSTGNQLLANLSNQKNNYTVFAPNNDAFSNAPSSATQDPNVLTDVVAYHVVFGHFPNVTDYPNTTIGRTSLEDSSVVMLEGNKSQVVAWARREDGQVHVLNQNRTNNPHISQQISYQNLNIYVIDGILDYPADINRTFQSNSDLTGFANLADNTDVPIWSTGDHTNKNTTVAEVLYGIRGLTLLVPSSQASIQEIPQISSNHTQLWAILRNHIINGTTVYSPSFVNSTHVSAAGQNLHFSSNSTGKFVTSGNTTARIVQPDVLTKNGVLHIIDRVLLNSEVNENAADHAYSSATELAGHSSTETGPVGVPTGGSNGSIGGVNGAVGNWKGLSVFGVTALSIALGFFFLFG</sequence>
<reference evidence="1" key="1">
    <citation type="submission" date="2019-10" db="EMBL/GenBank/DDBJ databases">
        <authorList>
            <consortium name="DOE Joint Genome Institute"/>
            <person name="Kuo A."/>
            <person name="Miyauchi S."/>
            <person name="Kiss E."/>
            <person name="Drula E."/>
            <person name="Kohler A."/>
            <person name="Sanchez-Garcia M."/>
            <person name="Andreopoulos B."/>
            <person name="Barry K.W."/>
            <person name="Bonito G."/>
            <person name="Buee M."/>
            <person name="Carver A."/>
            <person name="Chen C."/>
            <person name="Cichocki N."/>
            <person name="Clum A."/>
            <person name="Culley D."/>
            <person name="Crous P.W."/>
            <person name="Fauchery L."/>
            <person name="Girlanda M."/>
            <person name="Hayes R."/>
            <person name="Keri Z."/>
            <person name="Labutti K."/>
            <person name="Lipzen A."/>
            <person name="Lombard V."/>
            <person name="Magnuson J."/>
            <person name="Maillard F."/>
            <person name="Morin E."/>
            <person name="Murat C."/>
            <person name="Nolan M."/>
            <person name="Ohm R."/>
            <person name="Pangilinan J."/>
            <person name="Pereira M."/>
            <person name="Perotto S."/>
            <person name="Peter M."/>
            <person name="Riley R."/>
            <person name="Sitrit Y."/>
            <person name="Stielow B."/>
            <person name="Szollosi G."/>
            <person name="Zifcakova L."/>
            <person name="Stursova M."/>
            <person name="Spatafora J.W."/>
            <person name="Tedersoo L."/>
            <person name="Vaario L.-M."/>
            <person name="Yamada A."/>
            <person name="Yan M."/>
            <person name="Wang P."/>
            <person name="Xu J."/>
            <person name="Bruns T."/>
            <person name="Baldrian P."/>
            <person name="Vilgalys R."/>
            <person name="Henrissat B."/>
            <person name="Grigoriev I.V."/>
            <person name="Hibbett D."/>
            <person name="Nagy L.G."/>
            <person name="Martin F.M."/>
        </authorList>
    </citation>
    <scope>NUCLEOTIDE SEQUENCE</scope>
    <source>
        <strain evidence="1">P2</strain>
    </source>
</reference>
<name>A0ACB6Z2R5_THEGA</name>
<dbReference type="Proteomes" id="UP000886501">
    <property type="component" value="Unassembled WGS sequence"/>
</dbReference>
<protein>
    <submittedName>
        <fullName evidence="1">FAS1 domain-containing protein</fullName>
    </submittedName>
</protein>
<dbReference type="EMBL" id="MU118196">
    <property type="protein sequence ID" value="KAF9643665.1"/>
    <property type="molecule type" value="Genomic_DNA"/>
</dbReference>
<organism evidence="1 2">
    <name type="scientific">Thelephora ganbajun</name>
    <name type="common">Ganba fungus</name>
    <dbReference type="NCBI Taxonomy" id="370292"/>
    <lineage>
        <taxon>Eukaryota</taxon>
        <taxon>Fungi</taxon>
        <taxon>Dikarya</taxon>
        <taxon>Basidiomycota</taxon>
        <taxon>Agaricomycotina</taxon>
        <taxon>Agaricomycetes</taxon>
        <taxon>Thelephorales</taxon>
        <taxon>Thelephoraceae</taxon>
        <taxon>Thelephora</taxon>
    </lineage>
</organism>
<evidence type="ECO:0000313" key="2">
    <source>
        <dbReference type="Proteomes" id="UP000886501"/>
    </source>
</evidence>
<evidence type="ECO:0000313" key="1">
    <source>
        <dbReference type="EMBL" id="KAF9643665.1"/>
    </source>
</evidence>
<keyword evidence="2" id="KW-1185">Reference proteome</keyword>
<gene>
    <name evidence="1" type="ORF">BDM02DRAFT_3123099</name>
</gene>
<reference evidence="1" key="2">
    <citation type="journal article" date="2020" name="Nat. Commun.">
        <title>Large-scale genome sequencing of mycorrhizal fungi provides insights into the early evolution of symbiotic traits.</title>
        <authorList>
            <person name="Miyauchi S."/>
            <person name="Kiss E."/>
            <person name="Kuo A."/>
            <person name="Drula E."/>
            <person name="Kohler A."/>
            <person name="Sanchez-Garcia M."/>
            <person name="Morin E."/>
            <person name="Andreopoulos B."/>
            <person name="Barry K.W."/>
            <person name="Bonito G."/>
            <person name="Buee M."/>
            <person name="Carver A."/>
            <person name="Chen C."/>
            <person name="Cichocki N."/>
            <person name="Clum A."/>
            <person name="Culley D."/>
            <person name="Crous P.W."/>
            <person name="Fauchery L."/>
            <person name="Girlanda M."/>
            <person name="Hayes R.D."/>
            <person name="Keri Z."/>
            <person name="LaButti K."/>
            <person name="Lipzen A."/>
            <person name="Lombard V."/>
            <person name="Magnuson J."/>
            <person name="Maillard F."/>
            <person name="Murat C."/>
            <person name="Nolan M."/>
            <person name="Ohm R.A."/>
            <person name="Pangilinan J."/>
            <person name="Pereira M.F."/>
            <person name="Perotto S."/>
            <person name="Peter M."/>
            <person name="Pfister S."/>
            <person name="Riley R."/>
            <person name="Sitrit Y."/>
            <person name="Stielow J.B."/>
            <person name="Szollosi G."/>
            <person name="Zifcakova L."/>
            <person name="Stursova M."/>
            <person name="Spatafora J.W."/>
            <person name="Tedersoo L."/>
            <person name="Vaario L.M."/>
            <person name="Yamada A."/>
            <person name="Yan M."/>
            <person name="Wang P."/>
            <person name="Xu J."/>
            <person name="Bruns T."/>
            <person name="Baldrian P."/>
            <person name="Vilgalys R."/>
            <person name="Dunand C."/>
            <person name="Henrissat B."/>
            <person name="Grigoriev I.V."/>
            <person name="Hibbett D."/>
            <person name="Nagy L.G."/>
            <person name="Martin F.M."/>
        </authorList>
    </citation>
    <scope>NUCLEOTIDE SEQUENCE</scope>
    <source>
        <strain evidence="1">P2</strain>
    </source>
</reference>
<proteinExistence type="predicted"/>
<accession>A0ACB6Z2R5</accession>
<comment type="caution">
    <text evidence="1">The sequence shown here is derived from an EMBL/GenBank/DDBJ whole genome shotgun (WGS) entry which is preliminary data.</text>
</comment>